<evidence type="ECO:0000256" key="4">
    <source>
        <dbReference type="ARBA" id="ARBA00022670"/>
    </source>
</evidence>
<dbReference type="PANTHER" id="PTHR22936:SF69">
    <property type="entry name" value="RHOMBOID-LIKE PROTEIN"/>
    <property type="match status" value="1"/>
</dbReference>
<dbReference type="PANTHER" id="PTHR22936">
    <property type="entry name" value="RHOMBOID-RELATED"/>
    <property type="match status" value="1"/>
</dbReference>
<keyword evidence="5 10" id="KW-0812">Transmembrane</keyword>
<evidence type="ECO:0000256" key="1">
    <source>
        <dbReference type="ARBA" id="ARBA00000156"/>
    </source>
</evidence>
<feature type="transmembrane region" description="Helical" evidence="10">
    <location>
        <begin position="325"/>
        <end position="344"/>
    </location>
</feature>
<keyword evidence="7 10" id="KW-0720">Serine protease</keyword>
<keyword evidence="8 10" id="KW-1133">Transmembrane helix</keyword>
<accession>A0ABR3J6M5</accession>
<dbReference type="EC" id="3.4.21.105" evidence="10"/>
<dbReference type="SUPFAM" id="SSF144091">
    <property type="entry name" value="Rhomboid-like"/>
    <property type="match status" value="1"/>
</dbReference>
<dbReference type="InterPro" id="IPR035952">
    <property type="entry name" value="Rhomboid-like_sf"/>
</dbReference>
<feature type="compositionally biased region" description="Basic and acidic residues" evidence="11">
    <location>
        <begin position="1"/>
        <end position="16"/>
    </location>
</feature>
<dbReference type="InterPro" id="IPR002610">
    <property type="entry name" value="Peptidase_S54_rhomboid-like"/>
</dbReference>
<evidence type="ECO:0000256" key="6">
    <source>
        <dbReference type="ARBA" id="ARBA00022801"/>
    </source>
</evidence>
<evidence type="ECO:0000313" key="13">
    <source>
        <dbReference type="EMBL" id="KAL0951301.1"/>
    </source>
</evidence>
<evidence type="ECO:0000256" key="5">
    <source>
        <dbReference type="ARBA" id="ARBA00022692"/>
    </source>
</evidence>
<reference evidence="14" key="1">
    <citation type="submission" date="2024-06" db="EMBL/GenBank/DDBJ databases">
        <title>Multi-omics analyses provide insights into the biosynthesis of the anticancer antibiotic pleurotin in Hohenbuehelia grisea.</title>
        <authorList>
            <person name="Weaver J.A."/>
            <person name="Alberti F."/>
        </authorList>
    </citation>
    <scope>NUCLEOTIDE SEQUENCE [LARGE SCALE GENOMIC DNA]</scope>
    <source>
        <strain evidence="14">T-177</strain>
    </source>
</reference>
<sequence length="511" mass="56885">MASMAKDRRPSSDKFGDSTYNHADEYYTGTSAYPTGPSVMDDKSAGQSNLNRVVSTGGKTSNSKPLYHDEESDYYARHTQEPYTDDTSLVKNAGHPRASQYEDLEVAEPHQDPYATNRALPSDEKKKSPFAGFLASGRYPIEQRIEDKKRGIGRQRYPFVVWALTIAMIAVFINELVVNSRAQGSPLSFKPVVNPMLGPSSSALINVGARFPPCMKLIEDVPPSTLMPCLNNTANPPDRLCTVEEICGFGGFDGKEPNQWFRFIVPIFLHAGIIHILLNMLAQLTLSAQIEREMGSGGFILTYAAAGIFGNVLGGNFSLVGVPSVGASGAIFGTIGVTWVDLFAHWRYHYRPVRKLVFMTIELLIGIAIGYIPYVDNFAHLGGFLMGLLVGTFFYPVISVTRRHKLIMWGFRLTAIPLAIILFVVLIRNFYTSDPYAACSGCRYLSCFPTASNNHCKGTGSCWHIPFATWILTPLHRTHDDHDYIWDWFLTDLLRIHTTLRTFIYNVVPAL</sequence>
<evidence type="ECO:0000256" key="10">
    <source>
        <dbReference type="RuleBase" id="RU362115"/>
    </source>
</evidence>
<feature type="transmembrane region" description="Helical" evidence="10">
    <location>
        <begin position="260"/>
        <end position="282"/>
    </location>
</feature>
<feature type="transmembrane region" description="Helical" evidence="10">
    <location>
        <begin position="378"/>
        <end position="398"/>
    </location>
</feature>
<evidence type="ECO:0000256" key="8">
    <source>
        <dbReference type="ARBA" id="ARBA00022989"/>
    </source>
</evidence>
<evidence type="ECO:0000259" key="12">
    <source>
        <dbReference type="Pfam" id="PF01694"/>
    </source>
</evidence>
<evidence type="ECO:0000256" key="3">
    <source>
        <dbReference type="ARBA" id="ARBA00009045"/>
    </source>
</evidence>
<feature type="transmembrane region" description="Helical" evidence="10">
    <location>
        <begin position="294"/>
        <end position="313"/>
    </location>
</feature>
<dbReference type="Pfam" id="PF01694">
    <property type="entry name" value="Rhomboid"/>
    <property type="match status" value="1"/>
</dbReference>
<feature type="domain" description="Peptidase S54 rhomboid" evidence="12">
    <location>
        <begin position="258"/>
        <end position="395"/>
    </location>
</feature>
<protein>
    <recommendedName>
        <fullName evidence="10">Rhomboid-type serine protease</fullName>
        <ecNumber evidence="10">3.4.21.105</ecNumber>
    </recommendedName>
</protein>
<comment type="catalytic activity">
    <reaction evidence="1 10">
        <text>Cleaves type-1 transmembrane domains using a catalytic dyad composed of serine and histidine that are contributed by different transmembrane domains.</text>
        <dbReference type="EC" id="3.4.21.105"/>
    </reaction>
</comment>
<feature type="compositionally biased region" description="Polar residues" evidence="11">
    <location>
        <begin position="45"/>
        <end position="64"/>
    </location>
</feature>
<comment type="subcellular location">
    <subcellularLocation>
        <location evidence="2 10">Membrane</location>
        <topology evidence="2 10">Multi-pass membrane protein</topology>
    </subcellularLocation>
</comment>
<keyword evidence="9 10" id="KW-0472">Membrane</keyword>
<gene>
    <name evidence="13" type="ORF">HGRIS_008011</name>
</gene>
<evidence type="ECO:0000256" key="9">
    <source>
        <dbReference type="ARBA" id="ARBA00023136"/>
    </source>
</evidence>
<feature type="region of interest" description="Disordered" evidence="11">
    <location>
        <begin position="1"/>
        <end position="70"/>
    </location>
</feature>
<evidence type="ECO:0000256" key="7">
    <source>
        <dbReference type="ARBA" id="ARBA00022825"/>
    </source>
</evidence>
<dbReference type="InterPro" id="IPR022764">
    <property type="entry name" value="Peptidase_S54_rhomboid_dom"/>
</dbReference>
<feature type="transmembrane region" description="Helical" evidence="10">
    <location>
        <begin position="410"/>
        <end position="431"/>
    </location>
</feature>
<keyword evidence="4 10" id="KW-0645">Protease</keyword>
<comment type="similarity">
    <text evidence="3 10">Belongs to the peptidase S54 family.</text>
</comment>
<feature type="transmembrane region" description="Helical" evidence="10">
    <location>
        <begin position="159"/>
        <end position="178"/>
    </location>
</feature>
<proteinExistence type="inferred from homology"/>
<dbReference type="EMBL" id="JASNQZ010000011">
    <property type="protein sequence ID" value="KAL0951301.1"/>
    <property type="molecule type" value="Genomic_DNA"/>
</dbReference>
<comment type="caution">
    <text evidence="13">The sequence shown here is derived from an EMBL/GenBank/DDBJ whole genome shotgun (WGS) entry which is preliminary data.</text>
</comment>
<evidence type="ECO:0000256" key="11">
    <source>
        <dbReference type="SAM" id="MobiDB-lite"/>
    </source>
</evidence>
<keyword evidence="14" id="KW-1185">Reference proteome</keyword>
<comment type="function">
    <text evidence="10">Serine protease involved in intramembrane proteolysis.</text>
</comment>
<keyword evidence="6 10" id="KW-0378">Hydrolase</keyword>
<dbReference type="Proteomes" id="UP001556367">
    <property type="component" value="Unassembled WGS sequence"/>
</dbReference>
<name>A0ABR3J6M5_9AGAR</name>
<dbReference type="Gene3D" id="1.20.1540.10">
    <property type="entry name" value="Rhomboid-like"/>
    <property type="match status" value="1"/>
</dbReference>
<organism evidence="13 14">
    <name type="scientific">Hohenbuehelia grisea</name>
    <dbReference type="NCBI Taxonomy" id="104357"/>
    <lineage>
        <taxon>Eukaryota</taxon>
        <taxon>Fungi</taxon>
        <taxon>Dikarya</taxon>
        <taxon>Basidiomycota</taxon>
        <taxon>Agaricomycotina</taxon>
        <taxon>Agaricomycetes</taxon>
        <taxon>Agaricomycetidae</taxon>
        <taxon>Agaricales</taxon>
        <taxon>Pleurotineae</taxon>
        <taxon>Pleurotaceae</taxon>
        <taxon>Hohenbuehelia</taxon>
    </lineage>
</organism>
<evidence type="ECO:0000256" key="2">
    <source>
        <dbReference type="ARBA" id="ARBA00004141"/>
    </source>
</evidence>
<evidence type="ECO:0000313" key="14">
    <source>
        <dbReference type="Proteomes" id="UP001556367"/>
    </source>
</evidence>
<feature type="transmembrane region" description="Helical" evidence="10">
    <location>
        <begin position="356"/>
        <end position="372"/>
    </location>
</feature>